<name>A0ABU2Z0Z4_9ACTN</name>
<feature type="domain" description="HTH marR-type" evidence="4">
    <location>
        <begin position="1"/>
        <end position="84"/>
    </location>
</feature>
<keyword evidence="3" id="KW-0804">Transcription</keyword>
<dbReference type="Pfam" id="PF01047">
    <property type="entry name" value="MarR"/>
    <property type="match status" value="1"/>
</dbReference>
<dbReference type="PANTHER" id="PTHR33164">
    <property type="entry name" value="TRANSCRIPTIONAL REGULATOR, MARR FAMILY"/>
    <property type="match status" value="1"/>
</dbReference>
<dbReference type="PRINTS" id="PR00598">
    <property type="entry name" value="HTHMARR"/>
</dbReference>
<sequence>MARALGCDKSNITGMADRLARRGLVRREADRYDRRISRLTRTEEGAALGEEMEVAIAERVGERCAGLSAADRQQLIALSRPAPAAPGKIC</sequence>
<protein>
    <submittedName>
        <fullName evidence="5">MarR family transcriptional regulator</fullName>
    </submittedName>
</protein>
<evidence type="ECO:0000256" key="3">
    <source>
        <dbReference type="ARBA" id="ARBA00023163"/>
    </source>
</evidence>
<evidence type="ECO:0000313" key="6">
    <source>
        <dbReference type="Proteomes" id="UP001180737"/>
    </source>
</evidence>
<gene>
    <name evidence="5" type="ORF">RM704_22730</name>
</gene>
<accession>A0ABU2Z0Z4</accession>
<organism evidence="5 6">
    <name type="scientific">Streptomyces gottesmaniae</name>
    <dbReference type="NCBI Taxonomy" id="3075518"/>
    <lineage>
        <taxon>Bacteria</taxon>
        <taxon>Bacillati</taxon>
        <taxon>Actinomycetota</taxon>
        <taxon>Actinomycetes</taxon>
        <taxon>Kitasatosporales</taxon>
        <taxon>Streptomycetaceae</taxon>
        <taxon>Streptomyces</taxon>
    </lineage>
</organism>
<dbReference type="SMART" id="SM00347">
    <property type="entry name" value="HTH_MARR"/>
    <property type="match status" value="1"/>
</dbReference>
<dbReference type="Gene3D" id="1.10.10.10">
    <property type="entry name" value="Winged helix-like DNA-binding domain superfamily/Winged helix DNA-binding domain"/>
    <property type="match status" value="1"/>
</dbReference>
<dbReference type="InterPro" id="IPR000835">
    <property type="entry name" value="HTH_MarR-typ"/>
</dbReference>
<dbReference type="InterPro" id="IPR036388">
    <property type="entry name" value="WH-like_DNA-bd_sf"/>
</dbReference>
<reference evidence="5" key="1">
    <citation type="submission" date="2024-05" db="EMBL/GenBank/DDBJ databases">
        <title>30 novel species of actinomycetes from the DSMZ collection.</title>
        <authorList>
            <person name="Nouioui I."/>
        </authorList>
    </citation>
    <scope>NUCLEOTIDE SEQUENCE</scope>
    <source>
        <strain evidence="5">DSM 3412</strain>
    </source>
</reference>
<dbReference type="PROSITE" id="PS50995">
    <property type="entry name" value="HTH_MARR_2"/>
    <property type="match status" value="1"/>
</dbReference>
<dbReference type="InterPro" id="IPR039422">
    <property type="entry name" value="MarR/SlyA-like"/>
</dbReference>
<comment type="caution">
    <text evidence="5">The sequence shown here is derived from an EMBL/GenBank/DDBJ whole genome shotgun (WGS) entry which is preliminary data.</text>
</comment>
<dbReference type="PANTHER" id="PTHR33164:SF43">
    <property type="entry name" value="HTH-TYPE TRANSCRIPTIONAL REPRESSOR YETL"/>
    <property type="match status" value="1"/>
</dbReference>
<proteinExistence type="predicted"/>
<keyword evidence="2" id="KW-0238">DNA-binding</keyword>
<evidence type="ECO:0000256" key="1">
    <source>
        <dbReference type="ARBA" id="ARBA00023015"/>
    </source>
</evidence>
<dbReference type="PROSITE" id="PS01117">
    <property type="entry name" value="HTH_MARR_1"/>
    <property type="match status" value="1"/>
</dbReference>
<dbReference type="InterPro" id="IPR023187">
    <property type="entry name" value="Tscrpt_reg_MarR-type_CS"/>
</dbReference>
<keyword evidence="1" id="KW-0805">Transcription regulation</keyword>
<dbReference type="EMBL" id="JAVRFJ010000020">
    <property type="protein sequence ID" value="MDT0570253.1"/>
    <property type="molecule type" value="Genomic_DNA"/>
</dbReference>
<evidence type="ECO:0000259" key="4">
    <source>
        <dbReference type="PROSITE" id="PS50995"/>
    </source>
</evidence>
<keyword evidence="6" id="KW-1185">Reference proteome</keyword>
<dbReference type="SUPFAM" id="SSF46785">
    <property type="entry name" value="Winged helix' DNA-binding domain"/>
    <property type="match status" value="1"/>
</dbReference>
<evidence type="ECO:0000313" key="5">
    <source>
        <dbReference type="EMBL" id="MDT0570253.1"/>
    </source>
</evidence>
<dbReference type="RefSeq" id="WP_311591148.1">
    <property type="nucleotide sequence ID" value="NZ_JAVRFJ010000020.1"/>
</dbReference>
<dbReference type="Proteomes" id="UP001180737">
    <property type="component" value="Unassembled WGS sequence"/>
</dbReference>
<dbReference type="InterPro" id="IPR036390">
    <property type="entry name" value="WH_DNA-bd_sf"/>
</dbReference>
<evidence type="ECO:0000256" key="2">
    <source>
        <dbReference type="ARBA" id="ARBA00023125"/>
    </source>
</evidence>